<dbReference type="EMBL" id="JNSK01000001">
    <property type="protein sequence ID" value="KGA20861.1"/>
    <property type="molecule type" value="Genomic_DNA"/>
</dbReference>
<comment type="caution">
    <text evidence="3">The sequence shown here is derived from an EMBL/GenBank/DDBJ whole genome shotgun (WGS) entry which is preliminary data.</text>
</comment>
<protein>
    <recommendedName>
        <fullName evidence="2">Alpha/beta hydrolase fold-3 domain-containing protein</fullName>
    </recommendedName>
</protein>
<reference evidence="3" key="1">
    <citation type="submission" date="2014-05" db="EMBL/GenBank/DDBJ databases">
        <title>Key roles for freshwater Actinobacteria revealed by deep metagenomic sequencing.</title>
        <authorList>
            <person name="Ghai R."/>
            <person name="Mizuno C.M."/>
            <person name="Picazo A."/>
            <person name="Camacho A."/>
            <person name="Rodriguez-Valera F."/>
        </authorList>
    </citation>
    <scope>NUCLEOTIDE SEQUENCE</scope>
</reference>
<dbReference type="InterPro" id="IPR013094">
    <property type="entry name" value="AB_hydrolase_3"/>
</dbReference>
<dbReference type="AlphaFoldDB" id="A0A094R1F7"/>
<dbReference type="PANTHER" id="PTHR48081">
    <property type="entry name" value="AB HYDROLASE SUPERFAMILY PROTEIN C4A8.06C"/>
    <property type="match status" value="1"/>
</dbReference>
<organism evidence="3">
    <name type="scientific">freshwater metagenome</name>
    <dbReference type="NCBI Taxonomy" id="449393"/>
    <lineage>
        <taxon>unclassified sequences</taxon>
        <taxon>metagenomes</taxon>
        <taxon>ecological metagenomes</taxon>
    </lineage>
</organism>
<sequence length="312" mass="33879">MALHPQVSAFLEMAKAANLPDISVQGPTVARGYSHAQPDLGGEINPSVNISIEFFTSSTADIAVAIYTPPASSAAKRAGLVYFHGGGWVINYIAKYHAQMAAMAIKTNSIIVSVNYQKSPEHKFPIPFNDCYEGLEWTVANADRLGIDITRLGVGGDSAGGNLASAVALAARDRGKIKIAYQWLVYPCNGPEFVDAPDVPNADGYGLTQRGMKWLWEMYLNGESDRSNPYAVPHAAKSFEGLPPTIMITAEYDVLKADGVAYYEKLKAAGNDVVYKDCPGMIHGFFNLGKYIDEGIAIRDWFAEYILRVVGK</sequence>
<evidence type="ECO:0000313" key="3">
    <source>
        <dbReference type="EMBL" id="KGA20861.1"/>
    </source>
</evidence>
<dbReference type="PANTHER" id="PTHR48081:SF8">
    <property type="entry name" value="ALPHA_BETA HYDROLASE FOLD-3 DOMAIN-CONTAINING PROTEIN-RELATED"/>
    <property type="match status" value="1"/>
</dbReference>
<dbReference type="Gene3D" id="3.40.50.1820">
    <property type="entry name" value="alpha/beta hydrolase"/>
    <property type="match status" value="1"/>
</dbReference>
<dbReference type="GO" id="GO:0016787">
    <property type="term" value="F:hydrolase activity"/>
    <property type="evidence" value="ECO:0007669"/>
    <property type="project" value="UniProtKB-KW"/>
</dbReference>
<evidence type="ECO:0000256" key="1">
    <source>
        <dbReference type="ARBA" id="ARBA00022801"/>
    </source>
</evidence>
<dbReference type="InterPro" id="IPR029058">
    <property type="entry name" value="AB_hydrolase_fold"/>
</dbReference>
<dbReference type="SUPFAM" id="SSF53474">
    <property type="entry name" value="alpha/beta-Hydrolases"/>
    <property type="match status" value="1"/>
</dbReference>
<dbReference type="Pfam" id="PF07859">
    <property type="entry name" value="Abhydrolase_3"/>
    <property type="match status" value="1"/>
</dbReference>
<accession>A0A094R1F7</accession>
<name>A0A094R1F7_9ZZZZ</name>
<feature type="domain" description="Alpha/beta hydrolase fold-3" evidence="2">
    <location>
        <begin position="80"/>
        <end position="286"/>
    </location>
</feature>
<gene>
    <name evidence="3" type="ORF">GM50_0765</name>
</gene>
<dbReference type="InterPro" id="IPR050300">
    <property type="entry name" value="GDXG_lipolytic_enzyme"/>
</dbReference>
<evidence type="ECO:0000259" key="2">
    <source>
        <dbReference type="Pfam" id="PF07859"/>
    </source>
</evidence>
<proteinExistence type="predicted"/>
<keyword evidence="1" id="KW-0378">Hydrolase</keyword>